<dbReference type="Pfam" id="PF20663">
    <property type="entry name" value="COG4_N"/>
    <property type="match status" value="1"/>
</dbReference>
<dbReference type="InterPro" id="IPR013167">
    <property type="entry name" value="COG4_M"/>
</dbReference>
<evidence type="ECO:0000313" key="11">
    <source>
        <dbReference type="EMBL" id="CAH7672834.1"/>
    </source>
</evidence>
<dbReference type="InterPro" id="IPR048684">
    <property type="entry name" value="COG4_C"/>
</dbReference>
<sequence>MVSDVNETSNEKENPVTLTTSGLKTPVYSTQHLSGLNSHLDLINALTSLESVEFQVDESLSKLISSNEKLVQPLKEIGELKPRVKSLINDTCVLSDLVNERAAVAERISGKVRVLDLEQSRVKECIDRVQAATELKDAFGQIFQAIERMDWEVATRHVQRANALDKDFLISKFAEAVVPTADIPDPPLVALDNFIVQLTEIFLRSFESAARSKDEATTTRFFKLFPLLGLDASATGLKAYSDFVRTLISVPPSLNRPADGTRAASVVAQCTSVFEQLALIIDQHQGMVEKYYGNRSMVIVVEQLNIEMDKLILKFVSEWQSDRQVERRLAGVLRSSFSPLTQLLASNQQAGSTNIINSPSALQSSLRSLAGNVQRSYNLQTGPSSNLNSAVNSTIEEEIEDPREIDGLVSEMAGLSARWQTYCRFLYSRFAEENDHENDVEDKKKTKSHEGEVEDQSLNLSSPTKLLDNQSKIEDKLFRSSKVDESLHSLLSRYYLPLEMWYLRINIEKAHISDEIDLNSPPYLSSALDDTFFMTKKVVYRLINTGQAECIKSGLDQVKEILERDFGDVMKRRLEGVYGGMGASSGASSGVVGGGFGLSGKTGDEKERRERATRNLYIVYLNNLNMASEYTIRLVEEAITGPALHQSLFISNKMESAQGALENLKQAEKKFGASVKSGLEQLFNQLIRPRIRSILSDCYKDVSYSLNEESYAAAEFQDLFKKRFCRAWEILMEPYREALTPKNFHEFFSMTVNVLVRPWETIIRNMKFNELGSIRFDKDLRSITSYLSNQTNFGISLINDSFIRLRQISLLLGLNEDEEDLKDFLVSESVAWRLTMSEIKGILSQKC</sequence>
<accession>A0AAV0ATG1</accession>
<evidence type="ECO:0000256" key="1">
    <source>
        <dbReference type="ARBA" id="ARBA00004395"/>
    </source>
</evidence>
<dbReference type="EMBL" id="CALTRL010001513">
    <property type="protein sequence ID" value="CAH7672834.1"/>
    <property type="molecule type" value="Genomic_DNA"/>
</dbReference>
<dbReference type="PANTHER" id="PTHR24016">
    <property type="entry name" value="CONSERVED OLIGOMERIC GOLGI COMPLEX SUBUNIT 4"/>
    <property type="match status" value="1"/>
</dbReference>
<dbReference type="InterPro" id="IPR048680">
    <property type="entry name" value="COG4_N"/>
</dbReference>
<feature type="region of interest" description="Disordered" evidence="9">
    <location>
        <begin position="436"/>
        <end position="461"/>
    </location>
</feature>
<keyword evidence="6" id="KW-0333">Golgi apparatus</keyword>
<evidence type="ECO:0000256" key="3">
    <source>
        <dbReference type="ARBA" id="ARBA00020975"/>
    </source>
</evidence>
<dbReference type="GO" id="GO:0015031">
    <property type="term" value="P:protein transport"/>
    <property type="evidence" value="ECO:0007669"/>
    <property type="project" value="UniProtKB-KW"/>
</dbReference>
<comment type="subcellular location">
    <subcellularLocation>
        <location evidence="1">Golgi apparatus membrane</location>
        <topology evidence="1">Peripheral membrane protein</topology>
    </subcellularLocation>
</comment>
<keyword evidence="12" id="KW-1185">Reference proteome</keyword>
<dbReference type="SMART" id="SM00762">
    <property type="entry name" value="Cog4"/>
    <property type="match status" value="1"/>
</dbReference>
<dbReference type="Pfam" id="PF08318">
    <property type="entry name" value="COG4_m"/>
    <property type="match status" value="1"/>
</dbReference>
<evidence type="ECO:0000256" key="7">
    <source>
        <dbReference type="ARBA" id="ARBA00023136"/>
    </source>
</evidence>
<keyword evidence="7" id="KW-0472">Membrane</keyword>
<protein>
    <recommendedName>
        <fullName evidence="3">Conserved oligomeric Golgi complex subunit 4</fullName>
    </recommendedName>
    <alternativeName>
        <fullName evidence="8">Component of oligomeric Golgi complex 4</fullName>
    </alternativeName>
</protein>
<feature type="domain" description="COG4 transport protein middle alpha-helical bundle" evidence="10">
    <location>
        <begin position="191"/>
        <end position="575"/>
    </location>
</feature>
<keyword evidence="5" id="KW-0653">Protein transport</keyword>
<evidence type="ECO:0000256" key="5">
    <source>
        <dbReference type="ARBA" id="ARBA00022927"/>
    </source>
</evidence>
<organism evidence="11 12">
    <name type="scientific">Phakopsora pachyrhizi</name>
    <name type="common">Asian soybean rust disease fungus</name>
    <dbReference type="NCBI Taxonomy" id="170000"/>
    <lineage>
        <taxon>Eukaryota</taxon>
        <taxon>Fungi</taxon>
        <taxon>Dikarya</taxon>
        <taxon>Basidiomycota</taxon>
        <taxon>Pucciniomycotina</taxon>
        <taxon>Pucciniomycetes</taxon>
        <taxon>Pucciniales</taxon>
        <taxon>Phakopsoraceae</taxon>
        <taxon>Phakopsora</taxon>
    </lineage>
</organism>
<keyword evidence="4" id="KW-0813">Transport</keyword>
<dbReference type="Gene3D" id="1.20.58.1970">
    <property type="match status" value="1"/>
</dbReference>
<evidence type="ECO:0000256" key="6">
    <source>
        <dbReference type="ARBA" id="ARBA00023034"/>
    </source>
</evidence>
<comment type="similarity">
    <text evidence="2">Belongs to the COG4 family.</text>
</comment>
<evidence type="ECO:0000256" key="2">
    <source>
        <dbReference type="ARBA" id="ARBA00009215"/>
    </source>
</evidence>
<dbReference type="GO" id="GO:0000139">
    <property type="term" value="C:Golgi membrane"/>
    <property type="evidence" value="ECO:0007669"/>
    <property type="project" value="UniProtKB-SubCell"/>
</dbReference>
<dbReference type="Pfam" id="PF20662">
    <property type="entry name" value="COG4_C"/>
    <property type="match status" value="1"/>
</dbReference>
<evidence type="ECO:0000313" key="12">
    <source>
        <dbReference type="Proteomes" id="UP001153365"/>
    </source>
</evidence>
<evidence type="ECO:0000256" key="9">
    <source>
        <dbReference type="SAM" id="MobiDB-lite"/>
    </source>
</evidence>
<dbReference type="Gene3D" id="1.10.287.1060">
    <property type="entry name" value="ESAT-6-like"/>
    <property type="match status" value="1"/>
</dbReference>
<dbReference type="InterPro" id="IPR048682">
    <property type="entry name" value="COG4"/>
</dbReference>
<feature type="compositionally biased region" description="Basic and acidic residues" evidence="9">
    <location>
        <begin position="441"/>
        <end position="451"/>
    </location>
</feature>
<feature type="region of interest" description="Disordered" evidence="9">
    <location>
        <begin position="1"/>
        <end position="21"/>
    </location>
</feature>
<gene>
    <name evidence="11" type="ORF">PPACK8108_LOCUS7677</name>
</gene>
<dbReference type="AlphaFoldDB" id="A0AAV0ATG1"/>
<dbReference type="PANTHER" id="PTHR24016:SF0">
    <property type="entry name" value="CONSERVED OLIGOMERIC GOLGI COMPLEX SUBUNIT 4"/>
    <property type="match status" value="1"/>
</dbReference>
<comment type="caution">
    <text evidence="11">The sequence shown here is derived from an EMBL/GenBank/DDBJ whole genome shotgun (WGS) entry which is preliminary data.</text>
</comment>
<reference evidence="11" key="1">
    <citation type="submission" date="2022-06" db="EMBL/GenBank/DDBJ databases">
        <authorList>
            <consortium name="SYNGENTA / RWTH Aachen University"/>
        </authorList>
    </citation>
    <scope>NUCLEOTIDE SEQUENCE</scope>
</reference>
<evidence type="ECO:0000256" key="8">
    <source>
        <dbReference type="ARBA" id="ARBA00031340"/>
    </source>
</evidence>
<dbReference type="Proteomes" id="UP001153365">
    <property type="component" value="Unassembled WGS sequence"/>
</dbReference>
<evidence type="ECO:0000256" key="4">
    <source>
        <dbReference type="ARBA" id="ARBA00022448"/>
    </source>
</evidence>
<proteinExistence type="inferred from homology"/>
<name>A0AAV0ATG1_PHAPC</name>
<evidence type="ECO:0000259" key="10">
    <source>
        <dbReference type="SMART" id="SM00762"/>
    </source>
</evidence>